<keyword evidence="5" id="KW-1003">Cell membrane</keyword>
<feature type="transmembrane region" description="Helical" evidence="10">
    <location>
        <begin position="33"/>
        <end position="54"/>
    </location>
</feature>
<evidence type="ECO:0000259" key="11">
    <source>
        <dbReference type="Pfam" id="PF03600"/>
    </source>
</evidence>
<dbReference type="GO" id="GO:0015105">
    <property type="term" value="F:arsenite transmembrane transporter activity"/>
    <property type="evidence" value="ECO:0007669"/>
    <property type="project" value="InterPro"/>
</dbReference>
<dbReference type="GO" id="GO:0046685">
    <property type="term" value="P:response to arsenic-containing substance"/>
    <property type="evidence" value="ECO:0007669"/>
    <property type="project" value="UniProtKB-KW"/>
</dbReference>
<gene>
    <name evidence="12" type="ORF">HGA05_08115</name>
</gene>
<feature type="transmembrane region" description="Helical" evidence="10">
    <location>
        <begin position="100"/>
        <end position="119"/>
    </location>
</feature>
<dbReference type="GO" id="GO:0005886">
    <property type="term" value="C:plasma membrane"/>
    <property type="evidence" value="ECO:0007669"/>
    <property type="project" value="UniProtKB-SubCell"/>
</dbReference>
<organism evidence="12 13">
    <name type="scientific">Gordonia polyisoprenivorans</name>
    <dbReference type="NCBI Taxonomy" id="84595"/>
    <lineage>
        <taxon>Bacteria</taxon>
        <taxon>Bacillati</taxon>
        <taxon>Actinomycetota</taxon>
        <taxon>Actinomycetes</taxon>
        <taxon>Mycobacteriales</taxon>
        <taxon>Gordoniaceae</taxon>
        <taxon>Gordonia</taxon>
    </lineage>
</organism>
<evidence type="ECO:0000256" key="2">
    <source>
        <dbReference type="ARBA" id="ARBA00006433"/>
    </source>
</evidence>
<keyword evidence="9 10" id="KW-0472">Membrane</keyword>
<feature type="transmembrane region" description="Helical" evidence="10">
    <location>
        <begin position="286"/>
        <end position="308"/>
    </location>
</feature>
<feature type="transmembrane region" description="Helical" evidence="10">
    <location>
        <begin position="60"/>
        <end position="79"/>
    </location>
</feature>
<evidence type="ECO:0000313" key="13">
    <source>
        <dbReference type="Proteomes" id="UP000563898"/>
    </source>
</evidence>
<protein>
    <submittedName>
        <fullName evidence="12">Arsenic transporter</fullName>
    </submittedName>
</protein>
<reference evidence="12 13" key="1">
    <citation type="submission" date="2020-04" db="EMBL/GenBank/DDBJ databases">
        <title>MicrobeNet Type strains.</title>
        <authorList>
            <person name="Nicholson A.C."/>
        </authorList>
    </citation>
    <scope>NUCLEOTIDE SEQUENCE [LARGE SCALE GENOMIC DNA]</scope>
    <source>
        <strain evidence="12 13">ATCC BAA-14</strain>
    </source>
</reference>
<evidence type="ECO:0000256" key="8">
    <source>
        <dbReference type="ARBA" id="ARBA00022989"/>
    </source>
</evidence>
<keyword evidence="8 10" id="KW-1133">Transmembrane helix</keyword>
<keyword evidence="4" id="KW-0813">Transport</keyword>
<proteinExistence type="inferred from homology"/>
<dbReference type="RefSeq" id="WP_006369778.1">
    <property type="nucleotide sequence ID" value="NZ_JAAXPC010000004.1"/>
</dbReference>
<keyword evidence="6 10" id="KW-0812">Transmembrane</keyword>
<comment type="subcellular location">
    <subcellularLocation>
        <location evidence="1">Cell membrane</location>
        <topology evidence="1">Multi-pass membrane protein</topology>
    </subcellularLocation>
</comment>
<comment type="similarity">
    <text evidence="3">Belongs to the CitM (TC 2.A.11) transporter family.</text>
</comment>
<feature type="transmembrane region" description="Helical" evidence="10">
    <location>
        <begin position="6"/>
        <end position="26"/>
    </location>
</feature>
<evidence type="ECO:0000256" key="9">
    <source>
        <dbReference type="ARBA" id="ARBA00023136"/>
    </source>
</evidence>
<evidence type="ECO:0000256" key="3">
    <source>
        <dbReference type="ARBA" id="ARBA00009843"/>
    </source>
</evidence>
<evidence type="ECO:0000256" key="7">
    <source>
        <dbReference type="ARBA" id="ARBA00022849"/>
    </source>
</evidence>
<feature type="transmembrane region" description="Helical" evidence="10">
    <location>
        <begin position="363"/>
        <end position="384"/>
    </location>
</feature>
<dbReference type="Proteomes" id="UP000563898">
    <property type="component" value="Unassembled WGS sequence"/>
</dbReference>
<evidence type="ECO:0000256" key="5">
    <source>
        <dbReference type="ARBA" id="ARBA00022475"/>
    </source>
</evidence>
<dbReference type="AlphaFoldDB" id="A0A846WII1"/>
<feature type="transmembrane region" description="Helical" evidence="10">
    <location>
        <begin position="167"/>
        <end position="194"/>
    </location>
</feature>
<name>A0A846WII1_9ACTN</name>
<dbReference type="PRINTS" id="PR00758">
    <property type="entry name" value="ARSENICPUMP"/>
</dbReference>
<evidence type="ECO:0000256" key="4">
    <source>
        <dbReference type="ARBA" id="ARBA00022448"/>
    </source>
</evidence>
<dbReference type="PANTHER" id="PTHR43302">
    <property type="entry name" value="TRANSPORTER ARSB-RELATED"/>
    <property type="match status" value="1"/>
</dbReference>
<evidence type="ECO:0000256" key="6">
    <source>
        <dbReference type="ARBA" id="ARBA00022692"/>
    </source>
</evidence>
<feature type="transmembrane region" description="Helical" evidence="10">
    <location>
        <begin position="404"/>
        <end position="427"/>
    </location>
</feature>
<dbReference type="InterPro" id="IPR004680">
    <property type="entry name" value="Cit_transptr-like_dom"/>
</dbReference>
<feature type="domain" description="Citrate transporter-like" evidence="11">
    <location>
        <begin position="25"/>
        <end position="359"/>
    </location>
</feature>
<comment type="caution">
    <text evidence="12">The sequence shown here is derived from an EMBL/GenBank/DDBJ whole genome shotgun (WGS) entry which is preliminary data.</text>
</comment>
<comment type="similarity">
    <text evidence="2">Belongs to the ArsB family.</text>
</comment>
<dbReference type="InterPro" id="IPR000802">
    <property type="entry name" value="Arsenical_pump_ArsB"/>
</dbReference>
<accession>A0A846WII1</accession>
<sequence length="430" mass="44392">MLDVHSPLGTAVAVIALIAVIGIAVSAQRLSPAIVAVPAAVLVTLLGIVSWSQVCDELEFIGPTIGFLAAMLVVAEVCARTGVFAWVGQLLADWSRGSPTHLLGLVFVAAALTTAVLSIDTTIVLLTPVAVATARRIGARVTPVGTATAHLANSASTLLPVSNLTNLLAFSATGLGFLSFAGLMAAPWVVAIVVEYVIFRIFFAGELQTTAPQTTRTPAQPHSGTPESTTRRPAPVVTLILLGLLLCGFIVAEPLGIPLAAIAGVGAAVMLIVPMRKAPVVTAVRALRAVNIPFLAFVAALGIIILPIRLGPIGEAITHLIPGGNSLWALLAVAALAAVAANVLNNLPATLLLLPMVAHDHGLALAMLLGVNIGPNLAYFGSLANLLWRDVMRRHTIAPPTRRYVLLGTLTVPPTLVAAVVALWVGLQVM</sequence>
<evidence type="ECO:0000256" key="10">
    <source>
        <dbReference type="SAM" id="Phobius"/>
    </source>
</evidence>
<feature type="transmembrane region" description="Helical" evidence="10">
    <location>
        <begin position="328"/>
        <end position="354"/>
    </location>
</feature>
<dbReference type="EMBL" id="JAAXPC010000004">
    <property type="protein sequence ID" value="NKY01532.1"/>
    <property type="molecule type" value="Genomic_DNA"/>
</dbReference>
<feature type="transmembrane region" description="Helical" evidence="10">
    <location>
        <begin position="234"/>
        <end position="251"/>
    </location>
</feature>
<dbReference type="Pfam" id="PF03600">
    <property type="entry name" value="CitMHS"/>
    <property type="match status" value="1"/>
</dbReference>
<keyword evidence="7" id="KW-0059">Arsenical resistance</keyword>
<evidence type="ECO:0000256" key="1">
    <source>
        <dbReference type="ARBA" id="ARBA00004651"/>
    </source>
</evidence>
<evidence type="ECO:0000313" key="12">
    <source>
        <dbReference type="EMBL" id="NKY01532.1"/>
    </source>
</evidence>
<dbReference type="PANTHER" id="PTHR43302:SF5">
    <property type="entry name" value="TRANSPORTER ARSB-RELATED"/>
    <property type="match status" value="1"/>
</dbReference>